<dbReference type="KEGG" id="alp:LPB137_02590"/>
<dbReference type="InterPro" id="IPR021109">
    <property type="entry name" value="Peptidase_aspartic_dom_sf"/>
</dbReference>
<organism evidence="2 3">
    <name type="scientific">Poseidonibacter parvus</name>
    <dbReference type="NCBI Taxonomy" id="1850254"/>
    <lineage>
        <taxon>Bacteria</taxon>
        <taxon>Pseudomonadati</taxon>
        <taxon>Campylobacterota</taxon>
        <taxon>Epsilonproteobacteria</taxon>
        <taxon>Campylobacterales</taxon>
        <taxon>Arcobacteraceae</taxon>
        <taxon>Poseidonibacter</taxon>
    </lineage>
</organism>
<dbReference type="InterPro" id="IPR008503">
    <property type="entry name" value="Asp_endopeptidase"/>
</dbReference>
<dbReference type="Proteomes" id="UP000186074">
    <property type="component" value="Chromosome"/>
</dbReference>
<proteinExistence type="predicted"/>
<name>A0A1P8KJS9_9BACT</name>
<protein>
    <recommendedName>
        <fullName evidence="1">Retropepsin-like aspartic endopeptidase domain-containing protein</fullName>
    </recommendedName>
</protein>
<gene>
    <name evidence="2" type="ORF">LPB137_02590</name>
</gene>
<dbReference type="PANTHER" id="PTHR38037">
    <property type="entry name" value="ZN_PROTEASE DOMAIN-CONTAINING PROTEIN"/>
    <property type="match status" value="1"/>
</dbReference>
<evidence type="ECO:0000313" key="2">
    <source>
        <dbReference type="EMBL" id="APW64812.1"/>
    </source>
</evidence>
<dbReference type="PANTHER" id="PTHR38037:SF2">
    <property type="entry name" value="ATP-DEPENDENT ZINC PROTEASE DOMAIN-CONTAINING PROTEIN-RELATED"/>
    <property type="match status" value="1"/>
</dbReference>
<dbReference type="STRING" id="1850254.LPB137_02590"/>
<dbReference type="Gene3D" id="2.40.70.10">
    <property type="entry name" value="Acid Proteases"/>
    <property type="match status" value="1"/>
</dbReference>
<dbReference type="RefSeq" id="WP_076084004.1">
    <property type="nucleotide sequence ID" value="NZ_CP019070.1"/>
</dbReference>
<dbReference type="SUPFAM" id="SSF50630">
    <property type="entry name" value="Acid proteases"/>
    <property type="match status" value="1"/>
</dbReference>
<evidence type="ECO:0000313" key="3">
    <source>
        <dbReference type="Proteomes" id="UP000186074"/>
    </source>
</evidence>
<evidence type="ECO:0000259" key="1">
    <source>
        <dbReference type="Pfam" id="PF05618"/>
    </source>
</evidence>
<dbReference type="AlphaFoldDB" id="A0A1P8KJS9"/>
<reference evidence="2 3" key="1">
    <citation type="submission" date="2017-01" db="EMBL/GenBank/DDBJ databases">
        <title>Genome sequencing of Arcobacter sp. LPB0137.</title>
        <authorList>
            <person name="Lee G.-W."/>
            <person name="Yi H."/>
        </authorList>
    </citation>
    <scope>NUCLEOTIDE SEQUENCE [LARGE SCALE GENOMIC DNA]</scope>
    <source>
        <strain evidence="2 3">LPB0137</strain>
    </source>
</reference>
<feature type="domain" description="Retropepsin-like aspartic endopeptidase" evidence="1">
    <location>
        <begin position="21"/>
        <end position="150"/>
    </location>
</feature>
<dbReference type="Pfam" id="PF05618">
    <property type="entry name" value="Zn_protease"/>
    <property type="match status" value="1"/>
</dbReference>
<accession>A0A1P8KJS9</accession>
<dbReference type="OrthoDB" id="9782977at2"/>
<dbReference type="EMBL" id="CP019070">
    <property type="protein sequence ID" value="APW64812.1"/>
    <property type="molecule type" value="Genomic_DNA"/>
</dbReference>
<keyword evidence="3" id="KW-1185">Reference proteome</keyword>
<sequence length="159" mass="18791">MFKFIFFLFISIQFLIANSTVIGKYDRVDLPLLKLKNLRAKVDTGAKTSSLHCMLIKQIEDGKVEFDVLDKSHKKYKDQKYIMPIKRIAKVRSSNGIVEKRYVISTEVIIFNKSYEVEFTLRDRKKMSYPILLGREFLEKDFIVDVRKKNLSFIQKNKK</sequence>